<organism evidence="3 4">
    <name type="scientific">Globisporangium ultimum (strain ATCC 200006 / CBS 805.95 / DAOM BR144)</name>
    <name type="common">Pythium ultimum</name>
    <dbReference type="NCBI Taxonomy" id="431595"/>
    <lineage>
        <taxon>Eukaryota</taxon>
        <taxon>Sar</taxon>
        <taxon>Stramenopiles</taxon>
        <taxon>Oomycota</taxon>
        <taxon>Peronosporomycetes</taxon>
        <taxon>Pythiales</taxon>
        <taxon>Pythiaceae</taxon>
        <taxon>Globisporangium</taxon>
    </lineage>
</organism>
<reference evidence="4" key="2">
    <citation type="submission" date="2010-04" db="EMBL/GenBank/DDBJ databases">
        <authorList>
            <person name="Buell R."/>
            <person name="Hamilton J."/>
            <person name="Hostetler J."/>
        </authorList>
    </citation>
    <scope>NUCLEOTIDE SEQUENCE [LARGE SCALE GENOMIC DNA]</scope>
    <source>
        <strain evidence="4">DAOM:BR144</strain>
    </source>
</reference>
<dbReference type="EMBL" id="GL376625">
    <property type="status" value="NOT_ANNOTATED_CDS"/>
    <property type="molecule type" value="Genomic_DNA"/>
</dbReference>
<protein>
    <recommendedName>
        <fullName evidence="5">Pentacotripeptide-repeat region of PRORP domain-containing protein</fullName>
    </recommendedName>
</protein>
<reference evidence="4" key="1">
    <citation type="journal article" date="2010" name="Genome Biol.">
        <title>Genome sequence of the necrotrophic plant pathogen Pythium ultimum reveals original pathogenicity mechanisms and effector repertoire.</title>
        <authorList>
            <person name="Levesque C.A."/>
            <person name="Brouwer H."/>
            <person name="Cano L."/>
            <person name="Hamilton J.P."/>
            <person name="Holt C."/>
            <person name="Huitema E."/>
            <person name="Raffaele S."/>
            <person name="Robideau G.P."/>
            <person name="Thines M."/>
            <person name="Win J."/>
            <person name="Zerillo M.M."/>
            <person name="Beakes G.W."/>
            <person name="Boore J.L."/>
            <person name="Busam D."/>
            <person name="Dumas B."/>
            <person name="Ferriera S."/>
            <person name="Fuerstenberg S.I."/>
            <person name="Gachon C.M."/>
            <person name="Gaulin E."/>
            <person name="Govers F."/>
            <person name="Grenville-Briggs L."/>
            <person name="Horner N."/>
            <person name="Hostetler J."/>
            <person name="Jiang R.H."/>
            <person name="Johnson J."/>
            <person name="Krajaejun T."/>
            <person name="Lin H."/>
            <person name="Meijer H.J."/>
            <person name="Moore B."/>
            <person name="Morris P."/>
            <person name="Phuntmart V."/>
            <person name="Puiu D."/>
            <person name="Shetty J."/>
            <person name="Stajich J.E."/>
            <person name="Tripathy S."/>
            <person name="Wawra S."/>
            <person name="van West P."/>
            <person name="Whitty B.R."/>
            <person name="Coutinho P.M."/>
            <person name="Henrissat B."/>
            <person name="Martin F."/>
            <person name="Thomas P.D."/>
            <person name="Tyler B.M."/>
            <person name="De Vries R.P."/>
            <person name="Kamoun S."/>
            <person name="Yandell M."/>
            <person name="Tisserat N."/>
            <person name="Buell C.R."/>
        </authorList>
    </citation>
    <scope>NUCLEOTIDE SEQUENCE</scope>
    <source>
        <strain evidence="4">DAOM:BR144</strain>
    </source>
</reference>
<reference evidence="3" key="3">
    <citation type="submission" date="2015-02" db="UniProtKB">
        <authorList>
            <consortium name="EnsemblProtists"/>
        </authorList>
    </citation>
    <scope>IDENTIFICATION</scope>
    <source>
        <strain evidence="3">DAOM BR144</strain>
    </source>
</reference>
<dbReference type="AlphaFoldDB" id="K3WM39"/>
<dbReference type="InParanoid" id="K3WM39"/>
<dbReference type="PANTHER" id="PTHR47447:SF17">
    <property type="entry name" value="OS12G0638900 PROTEIN"/>
    <property type="match status" value="1"/>
</dbReference>
<dbReference type="HOGENOM" id="CLU_013464_0_0_1"/>
<proteinExistence type="predicted"/>
<keyword evidence="4" id="KW-1185">Reference proteome</keyword>
<dbReference type="NCBIfam" id="TIGR00756">
    <property type="entry name" value="PPR"/>
    <property type="match status" value="1"/>
</dbReference>
<evidence type="ECO:0008006" key="5">
    <source>
        <dbReference type="Google" id="ProtNLM"/>
    </source>
</evidence>
<dbReference type="Proteomes" id="UP000019132">
    <property type="component" value="Unassembled WGS sequence"/>
</dbReference>
<evidence type="ECO:0000256" key="1">
    <source>
        <dbReference type="ARBA" id="ARBA00022737"/>
    </source>
</evidence>
<dbReference type="OMA" id="QWRHALM"/>
<sequence>MSSELMRLLKRSPLALRLVRAAAQSVSAAARPQASAGAAHAHVNLRFAAPARSSSFLQQHTQKLREFSSSTRRSGVNISRNGAALQKESVSAENFDELKQFLMEPATDGEMMQRVKAIVAEMMQQHVFPSMPGQEATVMAMVADAMKDYTFVLDVYACLRDAYVSPSPLTLELAASACAQLGDWKTAAEVVEFMHQAIDVMHPSTDIYENAIVACYRANKWMKAKQFLDEMQTYGLEATPEIHMQCMSLCIASNELTATKKLLENYLQTFDFEPEELEESLHKLLGVAFEAQSLDHALFLRDQLVNRGFAFSKELYAGVINLSAHQRKWYRARVLLSQYVGERSTPPTAAKSSQYTNDIRKLLDEMIRNEFEIPLSVYNAALRNYGQLGKNEDASYVFASMKQRGVEPDAVSYAAAMAACGTNVVESAHLFQEMQSRGCKPTMDAYHAYLLAPSRATQWQEVLDRYNAIPSTDKQQVDEDARILSLVAVAYGRMKQNKNMLQVFTNMKVRGLRPNLYVYGEAMYAYIHLGQWRHALLLFDHIRQEGFEHRKLAGFSMIWDAAVLAAVTGEQADRAALLYTTITSLNATISPASAELLIDTLQDVPVATLWNSFKSMQHLHRVRRHPARSNPKVLNALLKRAVDERDVYFAEKLVAQGEDEMDMTLNSMTYSLMLRLYATKENPGRFHAWCTKMADANVKSTLFTYRAVLQHLNTLSIECEDPSYLQSINELLGLKLDGPDAQHVERIAVMILDAMEARDFAPDALCFEYFLRLSQDDPVHATRILSVLESADGFHFSTNFLHSLFVALGNHPDQVRVRDFLIKCLEELPRSLSDDALAAYCSSTSFENLVILVESLASVDYELEDNQVVLLLVAAAPSDPTEDSDDDGGALRSVPAIYMDSDGNLPRIATLLQDADVVLESSSMAFLLQQIIGLAKSPRHNDAAIAEDRKAMEALLVHAFRHFSKSQVHEFLSQVVQKADFTHIESVLSALDEH</sequence>
<dbReference type="Pfam" id="PF01535">
    <property type="entry name" value="PPR"/>
    <property type="match status" value="1"/>
</dbReference>
<dbReference type="InterPro" id="IPR011990">
    <property type="entry name" value="TPR-like_helical_dom_sf"/>
</dbReference>
<dbReference type="eggNOG" id="KOG4197">
    <property type="taxonomic scope" value="Eukaryota"/>
</dbReference>
<evidence type="ECO:0000256" key="2">
    <source>
        <dbReference type="PROSITE-ProRule" id="PRU00708"/>
    </source>
</evidence>
<accession>K3WM39</accession>
<dbReference type="Pfam" id="PF13812">
    <property type="entry name" value="PPR_3"/>
    <property type="match status" value="1"/>
</dbReference>
<evidence type="ECO:0000313" key="3">
    <source>
        <dbReference type="EnsemblProtists" id="PYU1_T006031"/>
    </source>
</evidence>
<feature type="repeat" description="PPR" evidence="2">
    <location>
        <begin position="374"/>
        <end position="408"/>
    </location>
</feature>
<name>K3WM39_GLOUD</name>
<dbReference type="STRING" id="431595.K3WM39"/>
<keyword evidence="1" id="KW-0677">Repeat</keyword>
<dbReference type="EnsemblProtists" id="PYU1_T006031">
    <property type="protein sequence ID" value="PYU1_T006031"/>
    <property type="gene ID" value="PYU1_G006019"/>
</dbReference>
<dbReference type="PANTHER" id="PTHR47447">
    <property type="entry name" value="OS03G0856100 PROTEIN"/>
    <property type="match status" value="1"/>
</dbReference>
<dbReference type="VEuPathDB" id="FungiDB:PYU1_G006019"/>
<dbReference type="InterPro" id="IPR002885">
    <property type="entry name" value="PPR_rpt"/>
</dbReference>
<dbReference type="Gene3D" id="1.25.40.10">
    <property type="entry name" value="Tetratricopeptide repeat domain"/>
    <property type="match status" value="4"/>
</dbReference>
<dbReference type="PROSITE" id="PS51375">
    <property type="entry name" value="PPR"/>
    <property type="match status" value="1"/>
</dbReference>
<evidence type="ECO:0000313" key="4">
    <source>
        <dbReference type="Proteomes" id="UP000019132"/>
    </source>
</evidence>